<gene>
    <name evidence="3" type="ORF">XYCOK13_05290</name>
</gene>
<dbReference type="AlphaFoldDB" id="A0A8J4H176"/>
<evidence type="ECO:0008006" key="5">
    <source>
        <dbReference type="Google" id="ProtNLM"/>
    </source>
</evidence>
<reference evidence="3" key="1">
    <citation type="submission" date="2021-04" db="EMBL/GenBank/DDBJ databases">
        <title>Draft genome sequence of Xylanibacillus composti strain K13.</title>
        <authorList>
            <person name="Uke A."/>
            <person name="Chhe C."/>
            <person name="Baramee S."/>
            <person name="Kosugi A."/>
        </authorList>
    </citation>
    <scope>NUCLEOTIDE SEQUENCE</scope>
    <source>
        <strain evidence="3">K13</strain>
    </source>
</reference>
<feature type="transmembrane region" description="Helical" evidence="2">
    <location>
        <begin position="37"/>
        <end position="57"/>
    </location>
</feature>
<feature type="transmembrane region" description="Helical" evidence="2">
    <location>
        <begin position="170"/>
        <end position="195"/>
    </location>
</feature>
<evidence type="ECO:0000256" key="2">
    <source>
        <dbReference type="SAM" id="Phobius"/>
    </source>
</evidence>
<feature type="region of interest" description="Disordered" evidence="1">
    <location>
        <begin position="381"/>
        <end position="407"/>
    </location>
</feature>
<dbReference type="EMBL" id="BOVK01000006">
    <property type="protein sequence ID" value="GIQ67705.1"/>
    <property type="molecule type" value="Genomic_DNA"/>
</dbReference>
<keyword evidence="2" id="KW-1133">Transmembrane helix</keyword>
<keyword evidence="4" id="KW-1185">Reference proteome</keyword>
<evidence type="ECO:0000256" key="1">
    <source>
        <dbReference type="SAM" id="MobiDB-lite"/>
    </source>
</evidence>
<protein>
    <recommendedName>
        <fullName evidence="5">DUF4129 domain-containing protein</fullName>
    </recommendedName>
</protein>
<proteinExistence type="predicted"/>
<keyword evidence="2" id="KW-0812">Transmembrane</keyword>
<accession>A0A8J4H176</accession>
<organism evidence="3 4">
    <name type="scientific">Xylanibacillus composti</name>
    <dbReference type="NCBI Taxonomy" id="1572762"/>
    <lineage>
        <taxon>Bacteria</taxon>
        <taxon>Bacillati</taxon>
        <taxon>Bacillota</taxon>
        <taxon>Bacilli</taxon>
        <taxon>Bacillales</taxon>
        <taxon>Paenibacillaceae</taxon>
        <taxon>Xylanibacillus</taxon>
    </lineage>
</organism>
<feature type="transmembrane region" description="Helical" evidence="2">
    <location>
        <begin position="250"/>
        <end position="273"/>
    </location>
</feature>
<feature type="transmembrane region" description="Helical" evidence="2">
    <location>
        <begin position="130"/>
        <end position="150"/>
    </location>
</feature>
<keyword evidence="2" id="KW-0472">Membrane</keyword>
<evidence type="ECO:0000313" key="3">
    <source>
        <dbReference type="EMBL" id="GIQ67705.1"/>
    </source>
</evidence>
<name>A0A8J4H176_9BACL</name>
<sequence length="407" mass="46406">MKENGFSPWKRSVGTGAIESIGILPFLPFIYGSSFWLGLPVFAVACGIFYAIGAWAAPRMMRFIRWAALIPVLFGVFMLTDSYAAILAGAYMFSRGGKHQGEWRFVYWLGSFLFHLVALLWIVRTPELASYVPLLWGSAFVSVALFLFGFQRQLVRDAAVYHKLITSETLRVGLVTVSVMLGAALLVTMLSWTYVGERMIGPLTHFADSFKETLTDNLGPITEGVLPYPVPENPPEEQLQLYEGNKFIEFVLNVIGGFLVPAAIIGSVGWLLYLNRHEIRAFLFSSSEEKEQESLPYTEERRSLREDGEARHAHKHAAISYEEWKQMNNAQKVRSLYLLLVRRWIERGHIIRPYETPREIGKRMDEPDTDKLMDAYSRVKYGGSTQGGLPEEELDSWYNRLNEPERR</sequence>
<feature type="transmembrane region" description="Helical" evidence="2">
    <location>
        <begin position="105"/>
        <end position="123"/>
    </location>
</feature>
<feature type="transmembrane region" description="Helical" evidence="2">
    <location>
        <begin position="12"/>
        <end position="31"/>
    </location>
</feature>
<evidence type="ECO:0000313" key="4">
    <source>
        <dbReference type="Proteomes" id="UP000677918"/>
    </source>
</evidence>
<feature type="transmembrane region" description="Helical" evidence="2">
    <location>
        <begin position="69"/>
        <end position="93"/>
    </location>
</feature>
<comment type="caution">
    <text evidence="3">The sequence shown here is derived from an EMBL/GenBank/DDBJ whole genome shotgun (WGS) entry which is preliminary data.</text>
</comment>
<dbReference type="Proteomes" id="UP000677918">
    <property type="component" value="Unassembled WGS sequence"/>
</dbReference>